<dbReference type="InterPro" id="IPR043502">
    <property type="entry name" value="DNA/RNA_pol_sf"/>
</dbReference>
<evidence type="ECO:0000313" key="3">
    <source>
        <dbReference type="EnsemblProtists" id="EKX53194"/>
    </source>
</evidence>
<evidence type="ECO:0000259" key="1">
    <source>
        <dbReference type="PROSITE" id="PS50173"/>
    </source>
</evidence>
<dbReference type="eggNOG" id="KOG2095">
    <property type="taxonomic scope" value="Eukaryota"/>
</dbReference>
<dbReference type="STRING" id="905079.L1JXY4"/>
<feature type="non-terminal residue" evidence="2">
    <location>
        <position position="1"/>
    </location>
</feature>
<evidence type="ECO:0000313" key="2">
    <source>
        <dbReference type="EMBL" id="EKX53194.1"/>
    </source>
</evidence>
<gene>
    <name evidence="2" type="ORF">GUITHDRAFT_51641</name>
</gene>
<reference evidence="4" key="2">
    <citation type="submission" date="2012-11" db="EMBL/GenBank/DDBJ databases">
        <authorList>
            <person name="Kuo A."/>
            <person name="Curtis B.A."/>
            <person name="Tanifuji G."/>
            <person name="Burki F."/>
            <person name="Gruber A."/>
            <person name="Irimia M."/>
            <person name="Maruyama S."/>
            <person name="Arias M.C."/>
            <person name="Ball S.G."/>
            <person name="Gile G.H."/>
            <person name="Hirakawa Y."/>
            <person name="Hopkins J.F."/>
            <person name="Rensing S.A."/>
            <person name="Schmutz J."/>
            <person name="Symeonidi A."/>
            <person name="Elias M."/>
            <person name="Eveleigh R.J."/>
            <person name="Herman E.K."/>
            <person name="Klute M.J."/>
            <person name="Nakayama T."/>
            <person name="Obornik M."/>
            <person name="Reyes-Prieto A."/>
            <person name="Armbrust E.V."/>
            <person name="Aves S.J."/>
            <person name="Beiko R.G."/>
            <person name="Coutinho P."/>
            <person name="Dacks J.B."/>
            <person name="Durnford D.G."/>
            <person name="Fast N.M."/>
            <person name="Green B.R."/>
            <person name="Grisdale C."/>
            <person name="Hempe F."/>
            <person name="Henrissat B."/>
            <person name="Hoppner M.P."/>
            <person name="Ishida K.-I."/>
            <person name="Kim E."/>
            <person name="Koreny L."/>
            <person name="Kroth P.G."/>
            <person name="Liu Y."/>
            <person name="Malik S.-B."/>
            <person name="Maier U.G."/>
            <person name="McRose D."/>
            <person name="Mock T."/>
            <person name="Neilson J.A."/>
            <person name="Onodera N.T."/>
            <person name="Poole A.M."/>
            <person name="Pritham E.J."/>
            <person name="Richards T.A."/>
            <person name="Rocap G."/>
            <person name="Roy S.W."/>
            <person name="Sarai C."/>
            <person name="Schaack S."/>
            <person name="Shirato S."/>
            <person name="Slamovits C.H."/>
            <person name="Spencer D.F."/>
            <person name="Suzuki S."/>
            <person name="Worden A.Z."/>
            <person name="Zauner S."/>
            <person name="Barry K."/>
            <person name="Bell C."/>
            <person name="Bharti A.K."/>
            <person name="Crow J.A."/>
            <person name="Grimwood J."/>
            <person name="Kramer R."/>
            <person name="Lindquist E."/>
            <person name="Lucas S."/>
            <person name="Salamov A."/>
            <person name="McFadden G.I."/>
            <person name="Lane C.E."/>
            <person name="Keeling P.J."/>
            <person name="Gray M.W."/>
            <person name="Grigoriev I.V."/>
            <person name="Archibald J.M."/>
        </authorList>
    </citation>
    <scope>NUCLEOTIDE SEQUENCE</scope>
    <source>
        <strain evidence="4">CCMP2712</strain>
    </source>
</reference>
<protein>
    <recommendedName>
        <fullName evidence="1">UmuC domain-containing protein</fullName>
    </recommendedName>
</protein>
<sequence length="190" mass="21115">DRVILHFDADCFYAQVEELRDPKLREVPLGITQKFLVVTCNYPARRAGVTKLMAIEDAKKKCPGLVLVSGEDLTPYRLTSRRIFSVLQRFGSAAERLGMDEVWVDVTAACKKMMEENAERRWQGHEGGYLRRGGRVCLRHSSAAGQRDCTEGEGAVKEETGIRTSAGIAHNKLLAKLASGLHKPDDQTSL</sequence>
<dbReference type="Gene3D" id="3.40.1170.60">
    <property type="match status" value="1"/>
</dbReference>
<dbReference type="PANTHER" id="PTHR46404">
    <property type="entry name" value="DNA POLYMERASE IOTA"/>
    <property type="match status" value="1"/>
</dbReference>
<accession>L1JXY4</accession>
<dbReference type="GeneID" id="17310051"/>
<dbReference type="Gene3D" id="3.30.70.270">
    <property type="match status" value="1"/>
</dbReference>
<dbReference type="OrthoDB" id="447129at2759"/>
<dbReference type="HOGENOM" id="CLU_012348_10_1_1"/>
<feature type="domain" description="UmuC" evidence="1">
    <location>
        <begin position="4"/>
        <end position="190"/>
    </location>
</feature>
<dbReference type="InterPro" id="IPR001126">
    <property type="entry name" value="UmuC"/>
</dbReference>
<reference evidence="3" key="3">
    <citation type="submission" date="2015-06" db="UniProtKB">
        <authorList>
            <consortium name="EnsemblProtists"/>
        </authorList>
    </citation>
    <scope>IDENTIFICATION</scope>
</reference>
<dbReference type="AlphaFoldDB" id="L1JXY4"/>
<feature type="non-terminal residue" evidence="2">
    <location>
        <position position="190"/>
    </location>
</feature>
<dbReference type="EMBL" id="JH992970">
    <property type="protein sequence ID" value="EKX53194.1"/>
    <property type="molecule type" value="Genomic_DNA"/>
</dbReference>
<dbReference type="RefSeq" id="XP_005840174.1">
    <property type="nucleotide sequence ID" value="XM_005840117.1"/>
</dbReference>
<dbReference type="GO" id="GO:0006281">
    <property type="term" value="P:DNA repair"/>
    <property type="evidence" value="ECO:0007669"/>
    <property type="project" value="InterPro"/>
</dbReference>
<dbReference type="Proteomes" id="UP000011087">
    <property type="component" value="Unassembled WGS sequence"/>
</dbReference>
<dbReference type="Pfam" id="PF00817">
    <property type="entry name" value="IMS"/>
    <property type="match status" value="1"/>
</dbReference>
<organism evidence="2">
    <name type="scientific">Guillardia theta (strain CCMP2712)</name>
    <name type="common">Cryptophyte</name>
    <dbReference type="NCBI Taxonomy" id="905079"/>
    <lineage>
        <taxon>Eukaryota</taxon>
        <taxon>Cryptophyceae</taxon>
        <taxon>Pyrenomonadales</taxon>
        <taxon>Geminigeraceae</taxon>
        <taxon>Guillardia</taxon>
    </lineage>
</organism>
<dbReference type="PANTHER" id="PTHR46404:SF1">
    <property type="entry name" value="DNA POLYMERASE IOTA"/>
    <property type="match status" value="1"/>
</dbReference>
<dbReference type="FunFam" id="3.40.1170.60:FF:000006">
    <property type="entry name" value="DNA polymerase iota"/>
    <property type="match status" value="1"/>
</dbReference>
<dbReference type="OMA" id="HICAGIR"/>
<name>L1JXY4_GUITC</name>
<proteinExistence type="predicted"/>
<dbReference type="EnsemblProtists" id="EKX53194">
    <property type="protein sequence ID" value="EKX53194"/>
    <property type="gene ID" value="GUITHDRAFT_51641"/>
</dbReference>
<dbReference type="InterPro" id="IPR043128">
    <property type="entry name" value="Rev_trsase/Diguanyl_cyclase"/>
</dbReference>
<dbReference type="SUPFAM" id="SSF56672">
    <property type="entry name" value="DNA/RNA polymerases"/>
    <property type="match status" value="1"/>
</dbReference>
<dbReference type="KEGG" id="gtt:GUITHDRAFT_51641"/>
<evidence type="ECO:0000313" key="4">
    <source>
        <dbReference type="Proteomes" id="UP000011087"/>
    </source>
</evidence>
<dbReference type="PaxDb" id="55529-EKX53194"/>
<keyword evidence="4" id="KW-1185">Reference proteome</keyword>
<reference evidence="2 4" key="1">
    <citation type="journal article" date="2012" name="Nature">
        <title>Algal genomes reveal evolutionary mosaicism and the fate of nucleomorphs.</title>
        <authorList>
            <consortium name="DOE Joint Genome Institute"/>
            <person name="Curtis B.A."/>
            <person name="Tanifuji G."/>
            <person name="Burki F."/>
            <person name="Gruber A."/>
            <person name="Irimia M."/>
            <person name="Maruyama S."/>
            <person name="Arias M.C."/>
            <person name="Ball S.G."/>
            <person name="Gile G.H."/>
            <person name="Hirakawa Y."/>
            <person name="Hopkins J.F."/>
            <person name="Kuo A."/>
            <person name="Rensing S.A."/>
            <person name="Schmutz J."/>
            <person name="Symeonidi A."/>
            <person name="Elias M."/>
            <person name="Eveleigh R.J."/>
            <person name="Herman E.K."/>
            <person name="Klute M.J."/>
            <person name="Nakayama T."/>
            <person name="Obornik M."/>
            <person name="Reyes-Prieto A."/>
            <person name="Armbrust E.V."/>
            <person name="Aves S.J."/>
            <person name="Beiko R.G."/>
            <person name="Coutinho P."/>
            <person name="Dacks J.B."/>
            <person name="Durnford D.G."/>
            <person name="Fast N.M."/>
            <person name="Green B.R."/>
            <person name="Grisdale C.J."/>
            <person name="Hempel F."/>
            <person name="Henrissat B."/>
            <person name="Hoppner M.P."/>
            <person name="Ishida K."/>
            <person name="Kim E."/>
            <person name="Koreny L."/>
            <person name="Kroth P.G."/>
            <person name="Liu Y."/>
            <person name="Malik S.B."/>
            <person name="Maier U.G."/>
            <person name="McRose D."/>
            <person name="Mock T."/>
            <person name="Neilson J.A."/>
            <person name="Onodera N.T."/>
            <person name="Poole A.M."/>
            <person name="Pritham E.J."/>
            <person name="Richards T.A."/>
            <person name="Rocap G."/>
            <person name="Roy S.W."/>
            <person name="Sarai C."/>
            <person name="Schaack S."/>
            <person name="Shirato S."/>
            <person name="Slamovits C.H."/>
            <person name="Spencer D.F."/>
            <person name="Suzuki S."/>
            <person name="Worden A.Z."/>
            <person name="Zauner S."/>
            <person name="Barry K."/>
            <person name="Bell C."/>
            <person name="Bharti A.K."/>
            <person name="Crow J.A."/>
            <person name="Grimwood J."/>
            <person name="Kramer R."/>
            <person name="Lindquist E."/>
            <person name="Lucas S."/>
            <person name="Salamov A."/>
            <person name="McFadden G.I."/>
            <person name="Lane C.E."/>
            <person name="Keeling P.J."/>
            <person name="Gray M.W."/>
            <person name="Grigoriev I.V."/>
            <person name="Archibald J.M."/>
        </authorList>
    </citation>
    <scope>NUCLEOTIDE SEQUENCE</scope>
    <source>
        <strain evidence="2 4">CCMP2712</strain>
    </source>
</reference>
<dbReference type="PROSITE" id="PS50173">
    <property type="entry name" value="UMUC"/>
    <property type="match status" value="1"/>
</dbReference>